<organism evidence="1 2">
    <name type="scientific">Agrobacterium cavarae</name>
    <dbReference type="NCBI Taxonomy" id="2528239"/>
    <lineage>
        <taxon>Bacteria</taxon>
        <taxon>Pseudomonadati</taxon>
        <taxon>Pseudomonadota</taxon>
        <taxon>Alphaproteobacteria</taxon>
        <taxon>Hyphomicrobiales</taxon>
        <taxon>Rhizobiaceae</taxon>
        <taxon>Rhizobium/Agrobacterium group</taxon>
        <taxon>Agrobacterium</taxon>
    </lineage>
</organism>
<keyword evidence="2" id="KW-1185">Reference proteome</keyword>
<evidence type="ECO:0008006" key="3">
    <source>
        <dbReference type="Google" id="ProtNLM"/>
    </source>
</evidence>
<dbReference type="RefSeq" id="WP_130978895.1">
    <property type="nucleotide sequence ID" value="NZ_SISF01000032.1"/>
</dbReference>
<dbReference type="EMBL" id="SISF01000032">
    <property type="protein sequence ID" value="TBN10883.1"/>
    <property type="molecule type" value="Genomic_DNA"/>
</dbReference>
<sequence length="267" mass="27227">MAIGTIGSKATGADARAKINAGLEAIDGLPKNAISTTVPTMSDDEDDGFSVNSKWLNSATGIEYICRDATAGAASWVRQDNADFFGYTSGNYYQGINTIVSGGAAVVGGQIKFHPIVIKERVTISELAVRVTTSESGKAFQLAIYAADPVTKLPSGNVLGATANMSAGTTGAMSGALVGGNVTLNPGLYWMGINGDTTTAVFQAFGSNSTFIAALLGGTASQVASGTASSVSFLGNTQAFGVWPDLTGQNFSRGNNSGYAGIFFKVA</sequence>
<dbReference type="GeneID" id="301043117"/>
<name>A0ABY1Y5E8_9HYPH</name>
<dbReference type="Proteomes" id="UP000294239">
    <property type="component" value="Unassembled WGS sequence"/>
</dbReference>
<accession>A0ABY1Y5E8</accession>
<proteinExistence type="predicted"/>
<evidence type="ECO:0000313" key="1">
    <source>
        <dbReference type="EMBL" id="TBN10883.1"/>
    </source>
</evidence>
<comment type="caution">
    <text evidence="1">The sequence shown here is derived from an EMBL/GenBank/DDBJ whole genome shotgun (WGS) entry which is preliminary data.</text>
</comment>
<gene>
    <name evidence="1" type="ORF">EYC79_18205</name>
</gene>
<protein>
    <recommendedName>
        <fullName evidence="3">Tail fiber protein</fullName>
    </recommendedName>
</protein>
<reference evidence="1 2" key="1">
    <citation type="submission" date="2019-02" db="EMBL/GenBank/DDBJ databases">
        <title>Current taxonomic status of genus Agrobacterium and description of Agrobacterium cavarae sp. nov. isolated from maize roots.</title>
        <authorList>
            <person name="Flores-Felix J.D."/>
            <person name="Menendez E."/>
            <person name="Ramirez-Bahena M.H."/>
            <person name="Garcia-Fraile P."/>
            <person name="Velazquez E."/>
        </authorList>
    </citation>
    <scope>NUCLEOTIDE SEQUENCE [LARGE SCALE GENOMIC DNA]</scope>
    <source>
        <strain evidence="1 2">RZME10</strain>
    </source>
</reference>
<evidence type="ECO:0000313" key="2">
    <source>
        <dbReference type="Proteomes" id="UP000294239"/>
    </source>
</evidence>